<evidence type="ECO:0000256" key="2">
    <source>
        <dbReference type="ARBA" id="ARBA00001946"/>
    </source>
</evidence>
<dbReference type="Gene3D" id="3.30.540.10">
    <property type="entry name" value="Fructose-1,6-Bisphosphatase, subunit A, domain 1"/>
    <property type="match status" value="1"/>
</dbReference>
<dbReference type="PROSITE" id="PS00630">
    <property type="entry name" value="IMP_2"/>
    <property type="match status" value="1"/>
</dbReference>
<evidence type="ECO:0000256" key="7">
    <source>
        <dbReference type="ARBA" id="ARBA00022801"/>
    </source>
</evidence>
<evidence type="ECO:0000256" key="1">
    <source>
        <dbReference type="ARBA" id="ARBA00001033"/>
    </source>
</evidence>
<dbReference type="EC" id="3.1.3.25" evidence="4 10"/>
<dbReference type="PANTHER" id="PTHR20854:SF4">
    <property type="entry name" value="INOSITOL-1-MONOPHOSPHATASE-RELATED"/>
    <property type="match status" value="1"/>
</dbReference>
<comment type="similarity">
    <text evidence="3 10">Belongs to the inositol monophosphatase superfamily.</text>
</comment>
<evidence type="ECO:0000256" key="3">
    <source>
        <dbReference type="ARBA" id="ARBA00009759"/>
    </source>
</evidence>
<keyword evidence="12" id="KW-1185">Reference proteome</keyword>
<evidence type="ECO:0000313" key="12">
    <source>
        <dbReference type="Proteomes" id="UP000664779"/>
    </source>
</evidence>
<proteinExistence type="inferred from homology"/>
<gene>
    <name evidence="11" type="ORF">J0X15_17030</name>
</gene>
<dbReference type="GO" id="GO:0046872">
    <property type="term" value="F:metal ion binding"/>
    <property type="evidence" value="ECO:0007669"/>
    <property type="project" value="UniProtKB-KW"/>
</dbReference>
<comment type="cofactor">
    <cofactor evidence="2 9 10">
        <name>Mg(2+)</name>
        <dbReference type="ChEBI" id="CHEBI:18420"/>
    </cofactor>
</comment>
<comment type="catalytic activity">
    <reaction evidence="1 10">
        <text>a myo-inositol phosphate + H2O = myo-inositol + phosphate</text>
        <dbReference type="Rhea" id="RHEA:24056"/>
        <dbReference type="ChEBI" id="CHEBI:15377"/>
        <dbReference type="ChEBI" id="CHEBI:17268"/>
        <dbReference type="ChEBI" id="CHEBI:43474"/>
        <dbReference type="ChEBI" id="CHEBI:84139"/>
        <dbReference type="EC" id="3.1.3.25"/>
    </reaction>
</comment>
<feature type="binding site" evidence="9">
    <location>
        <position position="88"/>
    </location>
    <ligand>
        <name>Mg(2+)</name>
        <dbReference type="ChEBI" id="CHEBI:18420"/>
        <label>1</label>
        <note>catalytic</note>
    </ligand>
</feature>
<dbReference type="GO" id="GO:0046854">
    <property type="term" value="P:phosphatidylinositol phosphate biosynthetic process"/>
    <property type="evidence" value="ECO:0007669"/>
    <property type="project" value="InterPro"/>
</dbReference>
<feature type="binding site" evidence="9">
    <location>
        <position position="214"/>
    </location>
    <ligand>
        <name>Mg(2+)</name>
        <dbReference type="ChEBI" id="CHEBI:18420"/>
        <label>1</label>
        <note>catalytic</note>
    </ligand>
</feature>
<dbReference type="CDD" id="cd01639">
    <property type="entry name" value="IMPase"/>
    <property type="match status" value="1"/>
</dbReference>
<evidence type="ECO:0000256" key="9">
    <source>
        <dbReference type="PIRSR" id="PIRSR600760-2"/>
    </source>
</evidence>
<accession>A0A939ER18</accession>
<dbReference type="RefSeq" id="WP_206943327.1">
    <property type="nucleotide sequence ID" value="NZ_JAFLNF010000008.1"/>
</dbReference>
<comment type="caution">
    <text evidence="11">The sequence shown here is derived from an EMBL/GenBank/DDBJ whole genome shotgun (WGS) entry which is preliminary data.</text>
</comment>
<dbReference type="Gene3D" id="3.40.190.80">
    <property type="match status" value="1"/>
</dbReference>
<name>A0A939ER18_9HYPH</name>
<evidence type="ECO:0000256" key="10">
    <source>
        <dbReference type="RuleBase" id="RU364068"/>
    </source>
</evidence>
<dbReference type="GO" id="GO:0006020">
    <property type="term" value="P:inositol metabolic process"/>
    <property type="evidence" value="ECO:0007669"/>
    <property type="project" value="TreeGrafter"/>
</dbReference>
<dbReference type="Pfam" id="PF00459">
    <property type="entry name" value="Inositol_P"/>
    <property type="match status" value="1"/>
</dbReference>
<dbReference type="PRINTS" id="PR01959">
    <property type="entry name" value="SBIMPHPHTASE"/>
</dbReference>
<keyword evidence="7 10" id="KW-0378">Hydrolase</keyword>
<evidence type="ECO:0000256" key="8">
    <source>
        <dbReference type="ARBA" id="ARBA00022842"/>
    </source>
</evidence>
<reference evidence="11" key="1">
    <citation type="submission" date="2021-03" db="EMBL/GenBank/DDBJ databases">
        <title>Roseibium sp. CAU 1637 isolated from Incheon.</title>
        <authorList>
            <person name="Kim W."/>
        </authorList>
    </citation>
    <scope>NUCLEOTIDE SEQUENCE</scope>
    <source>
        <strain evidence="11">CAU 1637</strain>
    </source>
</reference>
<dbReference type="InterPro" id="IPR000760">
    <property type="entry name" value="Inositol_monophosphatase-like"/>
</dbReference>
<dbReference type="FunFam" id="3.40.190.80:FF:000020">
    <property type="entry name" value="Fructose-1,6-bisphosphatase/inositol-1-monophosphatase"/>
    <property type="match status" value="1"/>
</dbReference>
<dbReference type="GO" id="GO:0007165">
    <property type="term" value="P:signal transduction"/>
    <property type="evidence" value="ECO:0007669"/>
    <property type="project" value="TreeGrafter"/>
</dbReference>
<evidence type="ECO:0000256" key="4">
    <source>
        <dbReference type="ARBA" id="ARBA00013106"/>
    </source>
</evidence>
<dbReference type="Proteomes" id="UP000664779">
    <property type="component" value="Unassembled WGS sequence"/>
</dbReference>
<dbReference type="InterPro" id="IPR033942">
    <property type="entry name" value="IMPase"/>
</dbReference>
<dbReference type="InterPro" id="IPR020583">
    <property type="entry name" value="Inositol_monoP_metal-BS"/>
</dbReference>
<dbReference type="EMBL" id="JAFLNF010000008">
    <property type="protein sequence ID" value="MBO0346933.1"/>
    <property type="molecule type" value="Genomic_DNA"/>
</dbReference>
<sequence>MARTAILNVMVQAATKAGRSLIRDFGEVENLQVSRKGPGDFVSAADRRAEEIIRTELTKARPNFGLIMEESGITEGTDGQHVWHVDPLDGTTNFLHGIPIFATSIALERLGQIVAAVVYNPVMDELYTAERGRGAFLNDRRLRVAGRSELSEMVFATGLPRIGHSDHGRMLKQLRHIMPELAGIRRFGAASLDLAWTASGRVDGYWEYDLNSWDIAAGALIVKEAGGYVSETDGKQGFLESGNIVAGNEIAHKHILRLLKAAQG</sequence>
<feature type="binding site" evidence="9">
    <location>
        <position position="69"/>
    </location>
    <ligand>
        <name>Mg(2+)</name>
        <dbReference type="ChEBI" id="CHEBI:18420"/>
        <label>1</label>
        <note>catalytic</note>
    </ligand>
</feature>
<dbReference type="FunFam" id="3.30.540.10:FF:000003">
    <property type="entry name" value="Inositol-1-monophosphatase"/>
    <property type="match status" value="1"/>
</dbReference>
<dbReference type="InterPro" id="IPR020550">
    <property type="entry name" value="Inositol_monophosphatase_CS"/>
</dbReference>
<dbReference type="PRINTS" id="PR00377">
    <property type="entry name" value="IMPHPHTASES"/>
</dbReference>
<protein>
    <recommendedName>
        <fullName evidence="5 10">Inositol-1-monophosphatase</fullName>
        <ecNumber evidence="4 10">3.1.3.25</ecNumber>
    </recommendedName>
</protein>
<dbReference type="PANTHER" id="PTHR20854">
    <property type="entry name" value="INOSITOL MONOPHOSPHATASE"/>
    <property type="match status" value="1"/>
</dbReference>
<evidence type="ECO:0000313" key="11">
    <source>
        <dbReference type="EMBL" id="MBO0346933.1"/>
    </source>
</evidence>
<dbReference type="SUPFAM" id="SSF56655">
    <property type="entry name" value="Carbohydrate phosphatase"/>
    <property type="match status" value="1"/>
</dbReference>
<feature type="binding site" evidence="9">
    <location>
        <position position="89"/>
    </location>
    <ligand>
        <name>Mg(2+)</name>
        <dbReference type="ChEBI" id="CHEBI:18420"/>
        <label>1</label>
        <note>catalytic</note>
    </ligand>
</feature>
<keyword evidence="6 9" id="KW-0479">Metal-binding</keyword>
<dbReference type="AlphaFoldDB" id="A0A939ER18"/>
<feature type="binding site" evidence="9">
    <location>
        <position position="86"/>
    </location>
    <ligand>
        <name>Mg(2+)</name>
        <dbReference type="ChEBI" id="CHEBI:18420"/>
        <label>1</label>
        <note>catalytic</note>
    </ligand>
</feature>
<evidence type="ECO:0000256" key="5">
    <source>
        <dbReference type="ARBA" id="ARBA00019784"/>
    </source>
</evidence>
<keyword evidence="8 9" id="KW-0460">Magnesium</keyword>
<dbReference type="PROSITE" id="PS00629">
    <property type="entry name" value="IMP_1"/>
    <property type="match status" value="1"/>
</dbReference>
<evidence type="ECO:0000256" key="6">
    <source>
        <dbReference type="ARBA" id="ARBA00022723"/>
    </source>
</evidence>
<dbReference type="InterPro" id="IPR022337">
    <property type="entry name" value="Inositol_monophosphatase_SuhB"/>
</dbReference>
<organism evidence="11 12">
    <name type="scientific">Roseibium limicola</name>
    <dbReference type="NCBI Taxonomy" id="2816037"/>
    <lineage>
        <taxon>Bacteria</taxon>
        <taxon>Pseudomonadati</taxon>
        <taxon>Pseudomonadota</taxon>
        <taxon>Alphaproteobacteria</taxon>
        <taxon>Hyphomicrobiales</taxon>
        <taxon>Stappiaceae</taxon>
        <taxon>Roseibium</taxon>
    </lineage>
</organism>
<dbReference type="GO" id="GO:0008934">
    <property type="term" value="F:inositol monophosphate 1-phosphatase activity"/>
    <property type="evidence" value="ECO:0007669"/>
    <property type="project" value="InterPro"/>
</dbReference>